<sequence>MLVLIYATTVPHKSVIGSEEIRCVICVPRTPEVIPACWASVYGQSCTWYRHTQE</sequence>
<dbReference type="AlphaFoldDB" id="A0A2G9NXW3"/>
<keyword evidence="2" id="KW-1185">Reference proteome</keyword>
<reference evidence="2" key="1">
    <citation type="journal article" date="2017" name="Nat. Commun.">
        <title>The North American bullfrog draft genome provides insight into hormonal regulation of long noncoding RNA.</title>
        <authorList>
            <person name="Hammond S.A."/>
            <person name="Warren R.L."/>
            <person name="Vandervalk B.P."/>
            <person name="Kucuk E."/>
            <person name="Khan H."/>
            <person name="Gibb E.A."/>
            <person name="Pandoh P."/>
            <person name="Kirk H."/>
            <person name="Zhao Y."/>
            <person name="Jones M."/>
            <person name="Mungall A.J."/>
            <person name="Coope R."/>
            <person name="Pleasance S."/>
            <person name="Moore R.A."/>
            <person name="Holt R.A."/>
            <person name="Round J.M."/>
            <person name="Ohora S."/>
            <person name="Walle B.V."/>
            <person name="Veldhoen N."/>
            <person name="Helbing C.C."/>
            <person name="Birol I."/>
        </authorList>
    </citation>
    <scope>NUCLEOTIDE SEQUENCE [LARGE SCALE GENOMIC DNA]</scope>
</reference>
<protein>
    <submittedName>
        <fullName evidence="1">Uncharacterized protein</fullName>
    </submittedName>
</protein>
<accession>A0A2G9NXW3</accession>
<gene>
    <name evidence="1" type="ORF">AB205_0015100</name>
</gene>
<evidence type="ECO:0000313" key="2">
    <source>
        <dbReference type="Proteomes" id="UP000228934"/>
    </source>
</evidence>
<dbReference type="EMBL" id="KV923752">
    <property type="protein sequence ID" value="PIN95903.1"/>
    <property type="molecule type" value="Genomic_DNA"/>
</dbReference>
<evidence type="ECO:0000313" key="1">
    <source>
        <dbReference type="EMBL" id="PIN95903.1"/>
    </source>
</evidence>
<proteinExistence type="predicted"/>
<name>A0A2G9NXW3_AQUCT</name>
<organism evidence="1 2">
    <name type="scientific">Aquarana catesbeiana</name>
    <name type="common">American bullfrog</name>
    <name type="synonym">Rana catesbeiana</name>
    <dbReference type="NCBI Taxonomy" id="8400"/>
    <lineage>
        <taxon>Eukaryota</taxon>
        <taxon>Metazoa</taxon>
        <taxon>Chordata</taxon>
        <taxon>Craniata</taxon>
        <taxon>Vertebrata</taxon>
        <taxon>Euteleostomi</taxon>
        <taxon>Amphibia</taxon>
        <taxon>Batrachia</taxon>
        <taxon>Anura</taxon>
        <taxon>Neobatrachia</taxon>
        <taxon>Ranoidea</taxon>
        <taxon>Ranidae</taxon>
        <taxon>Aquarana</taxon>
    </lineage>
</organism>
<dbReference type="Proteomes" id="UP000228934">
    <property type="component" value="Unassembled WGS sequence"/>
</dbReference>